<dbReference type="InterPro" id="IPR029061">
    <property type="entry name" value="THDP-binding"/>
</dbReference>
<dbReference type="Pfam" id="PF02779">
    <property type="entry name" value="Transket_pyr"/>
    <property type="match status" value="1"/>
</dbReference>
<dbReference type="AlphaFoldDB" id="A0A5E4Z6I8"/>
<dbReference type="FunFam" id="3.40.50.970:FF:000129">
    <property type="entry name" value="Transketolase"/>
    <property type="match status" value="1"/>
</dbReference>
<dbReference type="Gene3D" id="3.40.50.970">
    <property type="match status" value="1"/>
</dbReference>
<evidence type="ECO:0000313" key="5">
    <source>
        <dbReference type="EMBL" id="VVE56282.1"/>
    </source>
</evidence>
<dbReference type="InterPro" id="IPR033248">
    <property type="entry name" value="Transketolase_C"/>
</dbReference>
<evidence type="ECO:0000256" key="3">
    <source>
        <dbReference type="ARBA" id="ARBA00023052"/>
    </source>
</evidence>
<protein>
    <submittedName>
        <fullName evidence="5">Transketolase</fullName>
    </submittedName>
</protein>
<evidence type="ECO:0000256" key="1">
    <source>
        <dbReference type="ARBA" id="ARBA00001964"/>
    </source>
</evidence>
<evidence type="ECO:0000256" key="2">
    <source>
        <dbReference type="ARBA" id="ARBA00007131"/>
    </source>
</evidence>
<reference evidence="5 6" key="1">
    <citation type="submission" date="2019-08" db="EMBL/GenBank/DDBJ databases">
        <authorList>
            <person name="Peeters C."/>
        </authorList>
    </citation>
    <scope>NUCLEOTIDE SEQUENCE [LARGE SCALE GENOMIC DNA]</scope>
    <source>
        <strain evidence="5 6">LMG 31010</strain>
    </source>
</reference>
<dbReference type="SMART" id="SM00861">
    <property type="entry name" value="Transket_pyr"/>
    <property type="match status" value="1"/>
</dbReference>
<dbReference type="Pfam" id="PF02780">
    <property type="entry name" value="Transketolase_C"/>
    <property type="match status" value="1"/>
</dbReference>
<gene>
    <name evidence="5" type="ORF">PCO31010_05075</name>
</gene>
<accession>A0A5E4Z6I8</accession>
<dbReference type="InterPro" id="IPR051157">
    <property type="entry name" value="PDH/Transketolase"/>
</dbReference>
<dbReference type="SUPFAM" id="SSF52922">
    <property type="entry name" value="TK C-terminal domain-like"/>
    <property type="match status" value="1"/>
</dbReference>
<dbReference type="RefSeq" id="WP_150666635.1">
    <property type="nucleotide sequence ID" value="NZ_CABPSA010000013.1"/>
</dbReference>
<name>A0A5E4Z6I8_9BURK</name>
<evidence type="ECO:0000259" key="4">
    <source>
        <dbReference type="SMART" id="SM00861"/>
    </source>
</evidence>
<dbReference type="CDD" id="cd07033">
    <property type="entry name" value="TPP_PYR_DXS_TK_like"/>
    <property type="match status" value="1"/>
</dbReference>
<dbReference type="InterPro" id="IPR005475">
    <property type="entry name" value="Transketolase-like_Pyr-bd"/>
</dbReference>
<feature type="domain" description="Transketolase-like pyrimidine-binding" evidence="4">
    <location>
        <begin position="1"/>
        <end position="163"/>
    </location>
</feature>
<keyword evidence="3" id="KW-0786">Thiamine pyrophosphate</keyword>
<evidence type="ECO:0000313" key="6">
    <source>
        <dbReference type="Proteomes" id="UP000343335"/>
    </source>
</evidence>
<dbReference type="OrthoDB" id="8732661at2"/>
<dbReference type="Gene3D" id="3.40.50.920">
    <property type="match status" value="1"/>
</dbReference>
<dbReference type="PANTHER" id="PTHR43825:SF5">
    <property type="entry name" value="HYPOTHETICAL TRANSKETOLASE FAMILY PROTEIN"/>
    <property type="match status" value="1"/>
</dbReference>
<comment type="cofactor">
    <cofactor evidence="1">
        <name>thiamine diphosphate</name>
        <dbReference type="ChEBI" id="CHEBI:58937"/>
    </cofactor>
</comment>
<organism evidence="5 6">
    <name type="scientific">Pandoraea commovens</name>
    <dbReference type="NCBI Taxonomy" id="2508289"/>
    <lineage>
        <taxon>Bacteria</taxon>
        <taxon>Pseudomonadati</taxon>
        <taxon>Pseudomonadota</taxon>
        <taxon>Betaproteobacteria</taxon>
        <taxon>Burkholderiales</taxon>
        <taxon>Burkholderiaceae</taxon>
        <taxon>Pandoraea</taxon>
    </lineage>
</organism>
<dbReference type="PANTHER" id="PTHR43825">
    <property type="entry name" value="PYRUVATE DEHYDROGENASE E1 COMPONENT"/>
    <property type="match status" value="1"/>
</dbReference>
<comment type="similarity">
    <text evidence="2">Belongs to the transketolase family.</text>
</comment>
<proteinExistence type="inferred from homology"/>
<dbReference type="SUPFAM" id="SSF52518">
    <property type="entry name" value="Thiamin diphosphate-binding fold (THDP-binding)"/>
    <property type="match status" value="1"/>
</dbReference>
<dbReference type="InterPro" id="IPR009014">
    <property type="entry name" value="Transketo_C/PFOR_II"/>
</dbReference>
<dbReference type="Proteomes" id="UP000343335">
    <property type="component" value="Unassembled WGS sequence"/>
</dbReference>
<dbReference type="EMBL" id="CABPSA010000013">
    <property type="protein sequence ID" value="VVE56282.1"/>
    <property type="molecule type" value="Genomic_DNA"/>
</dbReference>
<sequence length="306" mass="32903">MRNTFIKTLCELAATHEDIFLLCGDLGYSVLEPFAAQFPDRFLNVGIAEQNMTQVAAGLAREGYNVFTYSIGNFPTLRCMEQLRYDVCYHDASVKVVAVGAGYAYGPQGVSHHATEDIAMLRAIPNMTVCAPADPVEARAAAHYMATHRGPGYVRINKAGEPAIHDPSQALAIAPGQLIRMREGRAGSGSAVLTTGAILGHVLAEVDARQLGFAVYSCPFVGNYDTALFKQLATEFDTIITVEEHQLNGGFGSSVIEVMSDLYAGGGIAHMPKVERVGIPNRFIGESGSQDHLRRVSGLSLARFGH</sequence>